<dbReference type="PROSITE" id="PS51257">
    <property type="entry name" value="PROKAR_LIPOPROTEIN"/>
    <property type="match status" value="1"/>
</dbReference>
<dbReference type="EMBL" id="SNRY01000304">
    <property type="protein sequence ID" value="KAA6342825.1"/>
    <property type="molecule type" value="Genomic_DNA"/>
</dbReference>
<dbReference type="AlphaFoldDB" id="A0A5J4SBJ5"/>
<reference evidence="1" key="1">
    <citation type="submission" date="2019-03" db="EMBL/GenBank/DDBJ databases">
        <title>Single cell metagenomics reveals metabolic interactions within the superorganism composed of flagellate Streblomastix strix and complex community of Bacteroidetes bacteria on its surface.</title>
        <authorList>
            <person name="Treitli S.C."/>
            <person name="Kolisko M."/>
            <person name="Husnik F."/>
            <person name="Keeling P."/>
            <person name="Hampl V."/>
        </authorList>
    </citation>
    <scope>NUCLEOTIDE SEQUENCE</scope>
    <source>
        <strain evidence="1">STM</strain>
    </source>
</reference>
<accession>A0A5J4SBJ5</accession>
<gene>
    <name evidence="1" type="ORF">EZS27_009462</name>
</gene>
<comment type="caution">
    <text evidence="1">The sequence shown here is derived from an EMBL/GenBank/DDBJ whole genome shotgun (WGS) entry which is preliminary data.</text>
</comment>
<sequence>MEKKFMKYLLFGVFAFVFSVAFVGCGEDYDSDIDDLKKADAATLQAAQSAVATAKSELQNQITGVETSAAAKAVVEAKAAALAEVATQLGNLKVGDYSLDEVAQIVGQVEAIGLESLSTTVEELKGLLDDESTIEAIKNAAALKLQVDALTKYLEGYKDGDPTVKEDIEALKVLITEGGELSDEQTDKIVEQLLANGLGELITVQVKGLITGIQLVDATGFVSLNPTKFTTAFGLVDYTFVGDYIGHVDFKKSLVLSETAENHVLLQVTPANAKLNPEAISLIDSKKGDGVNKYVAVNAEPYTGLITRADGESVVGLWDVTFKVTNEYTPDTKSTFESLTTTLKADGKKDKDVLFAVAVSTGEGRLVLTKFDYVVSITSVTPVYSENSITVNDKDPLQFTVTDISSSKDPKPAQTVDKLANRLTDSNGKEYVWADGKEANNIDPSKNTKYALVYEARSTNPLFAVTYEKPFQVEYTGDNKAYAYYIGLDLDNATAEEKTTWQKDGAIPGINKVYKIAEKAEITIKDETLKNKAVGLRVYAVNYNGTLVDPDGRAFYVVAGAISNIANLGSLPFAPQITGAVASATTTLPSNQFKIDWGKLDTDYGIKKEQVYGYAFKFDDSSVQSYASIIGRDNATAIAQRNSIDLEYNAAKPWTTRVTEATSGGGATYVDSIQLGIYTPRTGAFNSILVPSKLKENTSYTGKLQLLGAKEKVLGEYTVILKKNLPTTFPQGYALKTDDRIDDGGDYRYYVTPRYYHKNGTDQQLAGVAKADWGGTYIQLSDLLTIPTGLTSLDKHLVFSLTVNQERPGEKTLTATRNDPATSFDAGKLVVKNPTYSDTEDNVDYIADIVYNYGPILYDGKEHKVAWNDYNRERIIVTYNPTRLYTLSLAPATLPEVVLSDKKYYAKVTIQLQYILKDVSGSDKKNVQTAAFRKFYDFTKGAKEFKYGYDITIGFSKVPVYVLGLEDNSLDTDIINDENYWAPLVSSTPIKPVLDDRITIPTNGITYEDTDGKISITSDEIAPWATPIKTLLETTIPGHETTTIPSSSHAGNLSKTDVKYVALLYTVDKFELATVLNTTPYPVTDAKDAVLPIVIPIDYADYE</sequence>
<evidence type="ECO:0000313" key="1">
    <source>
        <dbReference type="EMBL" id="KAA6342825.1"/>
    </source>
</evidence>
<name>A0A5J4SBJ5_9ZZZZ</name>
<protein>
    <recommendedName>
        <fullName evidence="2">Cell surface protein</fullName>
    </recommendedName>
</protein>
<organism evidence="1">
    <name type="scientific">termite gut metagenome</name>
    <dbReference type="NCBI Taxonomy" id="433724"/>
    <lineage>
        <taxon>unclassified sequences</taxon>
        <taxon>metagenomes</taxon>
        <taxon>organismal metagenomes</taxon>
    </lineage>
</organism>
<proteinExistence type="predicted"/>
<evidence type="ECO:0008006" key="2">
    <source>
        <dbReference type="Google" id="ProtNLM"/>
    </source>
</evidence>